<name>A0A1B1SA46_9BACT</name>
<gene>
    <name evidence="1" type="ORF">A4V02_08020</name>
</gene>
<dbReference type="RefSeq" id="WP_068960985.1">
    <property type="nucleotide sequence ID" value="NZ_CAJTAP010000036.1"/>
</dbReference>
<evidence type="ECO:0000313" key="1">
    <source>
        <dbReference type="EMBL" id="ANU63679.1"/>
    </source>
</evidence>
<evidence type="ECO:0008006" key="3">
    <source>
        <dbReference type="Google" id="ProtNLM"/>
    </source>
</evidence>
<dbReference type="InterPro" id="IPR020483">
    <property type="entry name" value="Uncharacterised_YgbA"/>
</dbReference>
<dbReference type="KEGG" id="pary:A4V02_08020"/>
<dbReference type="NCBIfam" id="NF007714">
    <property type="entry name" value="PRK10410.1-2"/>
    <property type="match status" value="1"/>
</dbReference>
<keyword evidence="2" id="KW-1185">Reference proteome</keyword>
<dbReference type="GeneID" id="65536803"/>
<protein>
    <recommendedName>
        <fullName evidence="3">Nitrous oxide-stimulated promoter family protein</fullName>
    </recommendedName>
</protein>
<reference evidence="2" key="1">
    <citation type="submission" date="2016-04" db="EMBL/GenBank/DDBJ databases">
        <title>Complete Genome Sequences of Twelve Strains of a Stable Defined Moderately Diverse Mouse Microbiota 2 (sDMDMm2).</title>
        <authorList>
            <person name="Uchimura Y."/>
            <person name="Wyss M."/>
            <person name="Brugiroux S."/>
            <person name="Limenitakis J.P."/>
            <person name="Stecher B."/>
            <person name="McCoy K.D."/>
            <person name="Macpherson A.J."/>
        </authorList>
    </citation>
    <scope>NUCLEOTIDE SEQUENCE [LARGE SCALE GENOMIC DNA]</scope>
    <source>
        <strain evidence="2">YL27</strain>
    </source>
</reference>
<evidence type="ECO:0000313" key="2">
    <source>
        <dbReference type="Proteomes" id="UP000186351"/>
    </source>
</evidence>
<dbReference type="EMBL" id="CP015402">
    <property type="protein sequence ID" value="ANU63679.1"/>
    <property type="molecule type" value="Genomic_DNA"/>
</dbReference>
<dbReference type="Pfam" id="PF11756">
    <property type="entry name" value="YgbA_NO"/>
    <property type="match status" value="1"/>
</dbReference>
<sequence>MAKSSTLSAVTSEKKRVISQMIAIYCHKHHGTAGRTLCPECADMLAYACSRLDKCPRTPATHSSCRRCTIHCYSPAYRDKIKKIMRYVGPRMLFIHPISAIRHFISETRGE</sequence>
<dbReference type="Proteomes" id="UP000186351">
    <property type="component" value="Chromosome"/>
</dbReference>
<organism evidence="1 2">
    <name type="scientific">Muribaculum intestinale</name>
    <dbReference type="NCBI Taxonomy" id="1796646"/>
    <lineage>
        <taxon>Bacteria</taxon>
        <taxon>Pseudomonadati</taxon>
        <taxon>Bacteroidota</taxon>
        <taxon>Bacteroidia</taxon>
        <taxon>Bacteroidales</taxon>
        <taxon>Muribaculaceae</taxon>
        <taxon>Muribaculum</taxon>
    </lineage>
</organism>
<proteinExistence type="predicted"/>
<dbReference type="OrthoDB" id="164329at2"/>
<accession>A0A1B1SA46</accession>
<dbReference type="AlphaFoldDB" id="A0A1B1SA46"/>
<dbReference type="STRING" id="1796646.A4V02_08020"/>
<accession>A0A1Z2XIH4</accession>